<dbReference type="PANTHER" id="PTHR42716:SF2">
    <property type="entry name" value="L-ASPARTATE OXIDASE, CHLOROPLASTIC"/>
    <property type="match status" value="1"/>
</dbReference>
<protein>
    <recommendedName>
        <fullName evidence="5 11">L-aspartate oxidase</fullName>
        <ecNumber evidence="4 11">1.4.3.16</ecNumber>
    </recommendedName>
</protein>
<feature type="active site" description="Proton acceptor" evidence="12">
    <location>
        <position position="297"/>
    </location>
</feature>
<dbReference type="SUPFAM" id="SSF56425">
    <property type="entry name" value="Succinate dehydrogenase/fumarate reductase flavoprotein, catalytic domain"/>
    <property type="match status" value="1"/>
</dbReference>
<dbReference type="PANTHER" id="PTHR42716">
    <property type="entry name" value="L-ASPARTATE OXIDASE"/>
    <property type="match status" value="1"/>
</dbReference>
<evidence type="ECO:0000256" key="12">
    <source>
        <dbReference type="PIRSR" id="PIRSR000171-1"/>
    </source>
</evidence>
<evidence type="ECO:0000256" key="1">
    <source>
        <dbReference type="ARBA" id="ARBA00001974"/>
    </source>
</evidence>
<evidence type="ECO:0000256" key="10">
    <source>
        <dbReference type="ARBA" id="ARBA00048305"/>
    </source>
</evidence>
<dbReference type="EMBL" id="JH413796">
    <property type="protein sequence ID" value="EHL32697.1"/>
    <property type="molecule type" value="Genomic_DNA"/>
</dbReference>
<comment type="pathway">
    <text evidence="2 13">Cofactor biosynthesis; NAD(+) biosynthesis; iminoaspartate from L-aspartate (oxidase route): step 1/1.</text>
</comment>
<dbReference type="eggNOG" id="COG0029">
    <property type="taxonomic scope" value="Bacteria"/>
</dbReference>
<dbReference type="AlphaFoldDB" id="G9EJD1"/>
<evidence type="ECO:0000256" key="13">
    <source>
        <dbReference type="RuleBase" id="RU362049"/>
    </source>
</evidence>
<dbReference type="HOGENOM" id="CLU_014312_3_0_6"/>
<dbReference type="GO" id="GO:0034628">
    <property type="term" value="P:'de novo' NAD+ biosynthetic process from L-aspartate"/>
    <property type="evidence" value="ECO:0007669"/>
    <property type="project" value="TreeGrafter"/>
</dbReference>
<comment type="subcellular location">
    <subcellularLocation>
        <location evidence="13">Cytoplasm</location>
    </subcellularLocation>
</comment>
<dbReference type="RefSeq" id="WP_006869278.1">
    <property type="nucleotide sequence ID" value="NZ_JH413796.1"/>
</dbReference>
<accession>G9EJD1</accession>
<evidence type="ECO:0000256" key="7">
    <source>
        <dbReference type="ARBA" id="ARBA00022642"/>
    </source>
</evidence>
<comment type="catalytic activity">
    <reaction evidence="10">
        <text>L-aspartate + O2 = iminosuccinate + H2O2</text>
        <dbReference type="Rhea" id="RHEA:25876"/>
        <dbReference type="ChEBI" id="CHEBI:15379"/>
        <dbReference type="ChEBI" id="CHEBI:16240"/>
        <dbReference type="ChEBI" id="CHEBI:29991"/>
        <dbReference type="ChEBI" id="CHEBI:77875"/>
        <dbReference type="EC" id="1.4.3.16"/>
    </reaction>
    <physiologicalReaction direction="left-to-right" evidence="10">
        <dbReference type="Rhea" id="RHEA:25877"/>
    </physiologicalReaction>
</comment>
<keyword evidence="6 13" id="KW-0285">Flavoprotein</keyword>
<dbReference type="Gene3D" id="1.20.58.100">
    <property type="entry name" value="Fumarate reductase/succinate dehydrogenase flavoprotein-like, C-terminal domain"/>
    <property type="match status" value="1"/>
</dbReference>
<dbReference type="Pfam" id="PF00890">
    <property type="entry name" value="FAD_binding_2"/>
    <property type="match status" value="1"/>
</dbReference>
<reference evidence="16 17" key="1">
    <citation type="journal article" date="2011" name="BMC Genomics">
        <title>Insight into cross-talk between intra-amoebal pathogens.</title>
        <authorList>
            <person name="Gimenez G."/>
            <person name="Bertelli C."/>
            <person name="Moliner C."/>
            <person name="Robert C."/>
            <person name="Raoult D."/>
            <person name="Fournier P.E."/>
            <person name="Greub G."/>
        </authorList>
    </citation>
    <scope>NUCLEOTIDE SEQUENCE [LARGE SCALE GENOMIC DNA]</scope>
    <source>
        <strain evidence="16 17">LLAP12</strain>
    </source>
</reference>
<sequence length="549" mass="61448">MNDTLSQQGRTYEFDVLVIGTGLAGLQYCLQLLSLQPHLKVALISKAEALECNSRYAQGGIAAVSLAEDSLESHIADTLIAGDGLCYVPAVEFIIRQGPEIIKQLKKYSVHFKQEENGEYHLAQEGGHSHRRIYNCGDQTGLSITQTMNLLTQQQEQIHFFEHHVAVNLITHYHPHRTDIQGEVLGAYILDCQQNLIHTFLANSVVLATGGAGKTYRYTTNPMVATGDGVAMAYRAGARVGNMEFYQFHPTLLHHHSLNNFLISEAVRGEGAILKNAETGERFMQNYAPEQMELATRDVVSRAIFSEIERSQIGYVYLDITHQSKSFLKKRFPQIYTTLLSIGIDMSQDMIPVVPAAHYQCGGVLTDIDGRTDLKRLYAIGETAFTGLHGANRLASNSLLEALVMGSNAARCTLKDISSPWKFTAHIPNWSAPGEVNARRASQINAQWRGLRGEMTSYAGIVRTEAGLQDLLQLIKKRKKTIGEYYWKHFITRDFIELRNIILNAELIVRAALSRRESRGGHFREDYPNKKLRAQESIAKEGWTDISPE</sequence>
<evidence type="ECO:0000256" key="2">
    <source>
        <dbReference type="ARBA" id="ARBA00004950"/>
    </source>
</evidence>
<dbReference type="InterPro" id="IPR036188">
    <property type="entry name" value="FAD/NAD-bd_sf"/>
</dbReference>
<evidence type="ECO:0000313" key="17">
    <source>
        <dbReference type="Proteomes" id="UP000002770"/>
    </source>
</evidence>
<feature type="domain" description="FAD-dependent oxidoreductase 2 FAD-binding" evidence="14">
    <location>
        <begin position="15"/>
        <end position="399"/>
    </location>
</feature>
<evidence type="ECO:0000256" key="3">
    <source>
        <dbReference type="ARBA" id="ARBA00008562"/>
    </source>
</evidence>
<dbReference type="UniPathway" id="UPA00253">
    <property type="reaction ID" value="UER00326"/>
</dbReference>
<keyword evidence="8 13" id="KW-0274">FAD</keyword>
<comment type="cofactor">
    <cofactor evidence="1 13">
        <name>FAD</name>
        <dbReference type="ChEBI" id="CHEBI:57692"/>
    </cofactor>
</comment>
<evidence type="ECO:0000256" key="11">
    <source>
        <dbReference type="NCBIfam" id="TIGR00551"/>
    </source>
</evidence>
<evidence type="ECO:0000259" key="15">
    <source>
        <dbReference type="Pfam" id="PF02910"/>
    </source>
</evidence>
<dbReference type="FunFam" id="3.90.700.10:FF:000002">
    <property type="entry name" value="L-aspartate oxidase"/>
    <property type="match status" value="1"/>
</dbReference>
<dbReference type="Gene3D" id="3.50.50.60">
    <property type="entry name" value="FAD/NAD(P)-binding domain"/>
    <property type="match status" value="1"/>
</dbReference>
<dbReference type="InterPro" id="IPR027477">
    <property type="entry name" value="Succ_DH/fumarate_Rdtase_cat_sf"/>
</dbReference>
<feature type="domain" description="Fumarate reductase/succinate dehydrogenase flavoprotein-like C-terminal" evidence="15">
    <location>
        <begin position="451"/>
        <end position="530"/>
    </location>
</feature>
<evidence type="ECO:0000256" key="6">
    <source>
        <dbReference type="ARBA" id="ARBA00022630"/>
    </source>
</evidence>
<dbReference type="GO" id="GO:0008734">
    <property type="term" value="F:L-aspartate oxidase activity"/>
    <property type="evidence" value="ECO:0007669"/>
    <property type="project" value="UniProtKB-UniRule"/>
</dbReference>
<dbReference type="EC" id="1.4.3.16" evidence="4 11"/>
<dbReference type="OrthoDB" id="9806724at2"/>
<keyword evidence="17" id="KW-1185">Reference proteome</keyword>
<keyword evidence="9 13" id="KW-0560">Oxidoreductase</keyword>
<dbReference type="GO" id="GO:0005737">
    <property type="term" value="C:cytoplasm"/>
    <property type="evidence" value="ECO:0007669"/>
    <property type="project" value="UniProtKB-SubCell"/>
</dbReference>
<comment type="function">
    <text evidence="13">Catalyzes the oxidation of L-aspartate to iminoaspartate.</text>
</comment>
<keyword evidence="7 13" id="KW-0662">Pyridine nucleotide biosynthesis</keyword>
<dbReference type="SUPFAM" id="SSF46977">
    <property type="entry name" value="Succinate dehydrogenase/fumarate reductase flavoprotein C-terminal domain"/>
    <property type="match status" value="1"/>
</dbReference>
<evidence type="ECO:0000256" key="8">
    <source>
        <dbReference type="ARBA" id="ARBA00022827"/>
    </source>
</evidence>
<dbReference type="NCBIfam" id="TIGR00551">
    <property type="entry name" value="nadB"/>
    <property type="match status" value="1"/>
</dbReference>
<comment type="similarity">
    <text evidence="3 13">Belongs to the FAD-dependent oxidoreductase 2 family. NadB subfamily.</text>
</comment>
<dbReference type="SUPFAM" id="SSF51905">
    <property type="entry name" value="FAD/NAD(P)-binding domain"/>
    <property type="match status" value="1"/>
</dbReference>
<gene>
    <name evidence="16" type="ORF">LDG_5291</name>
</gene>
<organism evidence="16 17">
    <name type="scientific">Legionella drancourtii LLAP12</name>
    <dbReference type="NCBI Taxonomy" id="658187"/>
    <lineage>
        <taxon>Bacteria</taxon>
        <taxon>Pseudomonadati</taxon>
        <taxon>Pseudomonadota</taxon>
        <taxon>Gammaproteobacteria</taxon>
        <taxon>Legionellales</taxon>
        <taxon>Legionellaceae</taxon>
        <taxon>Legionella</taxon>
    </lineage>
</organism>
<dbReference type="InterPro" id="IPR003953">
    <property type="entry name" value="FAD-dep_OxRdtase_2_FAD-bd"/>
</dbReference>
<dbReference type="InterPro" id="IPR015939">
    <property type="entry name" value="Fum_Rdtase/Succ_DH_flav-like_C"/>
</dbReference>
<dbReference type="InterPro" id="IPR037099">
    <property type="entry name" value="Fum_R/Succ_DH_flav-like_C_sf"/>
</dbReference>
<dbReference type="PIRSF" id="PIRSF000171">
    <property type="entry name" value="SDHA_APRA_LASPO"/>
    <property type="match status" value="1"/>
</dbReference>
<proteinExistence type="inferred from homology"/>
<dbReference type="STRING" id="658187.LDG_5291"/>
<name>G9EJD1_9GAMM</name>
<dbReference type="Gene3D" id="3.90.700.10">
    <property type="entry name" value="Succinate dehydrogenase/fumarate reductase flavoprotein, catalytic domain"/>
    <property type="match status" value="1"/>
</dbReference>
<dbReference type="Proteomes" id="UP000002770">
    <property type="component" value="Unassembled WGS sequence"/>
</dbReference>
<evidence type="ECO:0000256" key="4">
    <source>
        <dbReference type="ARBA" id="ARBA00012173"/>
    </source>
</evidence>
<dbReference type="Pfam" id="PF02910">
    <property type="entry name" value="Succ_DH_flav_C"/>
    <property type="match status" value="1"/>
</dbReference>
<dbReference type="FunCoup" id="G9EJD1">
    <property type="interactions" value="411"/>
</dbReference>
<evidence type="ECO:0000259" key="14">
    <source>
        <dbReference type="Pfam" id="PF00890"/>
    </source>
</evidence>
<evidence type="ECO:0000313" key="16">
    <source>
        <dbReference type="EMBL" id="EHL32697.1"/>
    </source>
</evidence>
<dbReference type="InParanoid" id="G9EJD1"/>
<evidence type="ECO:0000256" key="5">
    <source>
        <dbReference type="ARBA" id="ARBA00021901"/>
    </source>
</evidence>
<evidence type="ECO:0000256" key="9">
    <source>
        <dbReference type="ARBA" id="ARBA00023002"/>
    </source>
</evidence>
<dbReference type="InterPro" id="IPR005288">
    <property type="entry name" value="NadB"/>
</dbReference>